<feature type="region of interest" description="Disordered" evidence="4">
    <location>
        <begin position="146"/>
        <end position="265"/>
    </location>
</feature>
<gene>
    <name evidence="6" type="ORF">AYO20_06785</name>
</gene>
<dbReference type="GO" id="GO:0003723">
    <property type="term" value="F:RNA binding"/>
    <property type="evidence" value="ECO:0007669"/>
    <property type="project" value="UniProtKB-UniRule"/>
</dbReference>
<keyword evidence="1" id="KW-0597">Phosphoprotein</keyword>
<dbReference type="RefSeq" id="XP_022498962.1">
    <property type="nucleotide sequence ID" value="XM_022645073.1"/>
</dbReference>
<keyword evidence="7" id="KW-1185">Reference proteome</keyword>
<feature type="domain" description="RRM" evidence="5">
    <location>
        <begin position="334"/>
        <end position="411"/>
    </location>
</feature>
<reference evidence="6 7" key="1">
    <citation type="submission" date="2016-03" db="EMBL/GenBank/DDBJ databases">
        <title>The draft genome sequence of Fonsecaea nubica causative agent of cutaneous subcutaneous infection in human host.</title>
        <authorList>
            <person name="Costa F."/>
            <person name="Sybren D.H."/>
            <person name="Raittz R.T."/>
            <person name="Weiss V.A."/>
            <person name="Leao A.C."/>
            <person name="Gomes R."/>
            <person name="De Souza E.M."/>
            <person name="Pedrosa F.O."/>
            <person name="Steffens M.B."/>
            <person name="Bombassaro A."/>
            <person name="Tadra-Sfeir M.Z."/>
            <person name="Moreno L.F."/>
            <person name="Najafzadeh M.J."/>
            <person name="Felipe M.S."/>
            <person name="Teixeira M."/>
            <person name="Sun J."/>
            <person name="Xi L."/>
            <person name="Castro M.A."/>
            <person name="Vicente V.A."/>
        </authorList>
    </citation>
    <scope>NUCLEOTIDE SEQUENCE [LARGE SCALE GENOMIC DNA]</scope>
    <source>
        <strain evidence="6 7">CBS 269.64</strain>
    </source>
</reference>
<evidence type="ECO:0000256" key="2">
    <source>
        <dbReference type="ARBA" id="ARBA00022884"/>
    </source>
</evidence>
<evidence type="ECO:0000256" key="3">
    <source>
        <dbReference type="PROSITE-ProRule" id="PRU00176"/>
    </source>
</evidence>
<dbReference type="GeneID" id="34590198"/>
<organism evidence="6 7">
    <name type="scientific">Fonsecaea nubica</name>
    <dbReference type="NCBI Taxonomy" id="856822"/>
    <lineage>
        <taxon>Eukaryota</taxon>
        <taxon>Fungi</taxon>
        <taxon>Dikarya</taxon>
        <taxon>Ascomycota</taxon>
        <taxon>Pezizomycotina</taxon>
        <taxon>Eurotiomycetes</taxon>
        <taxon>Chaetothyriomycetidae</taxon>
        <taxon>Chaetothyriales</taxon>
        <taxon>Herpotrichiellaceae</taxon>
        <taxon>Fonsecaea</taxon>
    </lineage>
</organism>
<dbReference type="InterPro" id="IPR012677">
    <property type="entry name" value="Nucleotide-bd_a/b_plait_sf"/>
</dbReference>
<dbReference type="Gene3D" id="3.30.70.330">
    <property type="match status" value="1"/>
</dbReference>
<feature type="compositionally biased region" description="Polar residues" evidence="4">
    <location>
        <begin position="192"/>
        <end position="206"/>
    </location>
</feature>
<feature type="compositionally biased region" description="Polar residues" evidence="4">
    <location>
        <begin position="152"/>
        <end position="178"/>
    </location>
</feature>
<dbReference type="Pfam" id="PF00076">
    <property type="entry name" value="RRM_1"/>
    <property type="match status" value="1"/>
</dbReference>
<dbReference type="InterPro" id="IPR035979">
    <property type="entry name" value="RBD_domain_sf"/>
</dbReference>
<feature type="region of interest" description="Disordered" evidence="4">
    <location>
        <begin position="285"/>
        <end position="305"/>
    </location>
</feature>
<keyword evidence="2 3" id="KW-0694">RNA-binding</keyword>
<dbReference type="Proteomes" id="UP000185904">
    <property type="component" value="Unassembled WGS sequence"/>
</dbReference>
<accession>A0A178CVR1</accession>
<dbReference type="AlphaFoldDB" id="A0A178CVR1"/>
<dbReference type="OrthoDB" id="431169at2759"/>
<dbReference type="FunFam" id="3.30.70.330:FF:000089">
    <property type="entry name" value="RNA binding protein"/>
    <property type="match status" value="1"/>
</dbReference>
<dbReference type="CDD" id="cd12245">
    <property type="entry name" value="RRM_scw1_like"/>
    <property type="match status" value="1"/>
</dbReference>
<dbReference type="PROSITE" id="PS50102">
    <property type="entry name" value="RRM"/>
    <property type="match status" value="1"/>
</dbReference>
<sequence length="523" mass="54980">MSVVAFNFPEPRLHPGLSASYAMPVIPSGFEGAPVDRRLSSANEAAIMGLPTVLLRRLPRNTTLEAVRTMLLFAKDLQDTEIIPNEYEEDAGFTTAIARFGSMAGATEAQTMLDGKPNTAGQAKMIVEITNSPSLAAVPRRNTIDPLASRKLGQSVSPSMTSAQKSSRFNGTFQSMDKTSPPPVGSPPELVSSDTSSQLQTIFSPQSPVPSGLADRPRASGKKVINEDGTDDDTGDLLKDPLAYLNSSSSHPSGKKPTNPHMLNSAFSTLSLNTNIGNGAASNYASPRSAVGSRTPHSQFPVMGPNGHYSVPSQPYLRHNYPPVNPADQNPPCNTLYVGNLPIDTSEDELKAMFSKQRGYKRLCFRTKQNGPMCFVEFEDISFATKALNELYGAQLHNSVKGGIRLSFSKNPLGVRAGQPGSNNPSTPLSATGPMSANGFSNVVSPGSFSTASGPPPGLSVPPGLNMSLAGMNGASVPPGAFVHQGFPLGSGPAPNIRGMSMNSGTPGPAGVGGMYPDYMLGR</sequence>
<evidence type="ECO:0000313" key="6">
    <source>
        <dbReference type="EMBL" id="OAL33950.1"/>
    </source>
</evidence>
<dbReference type="InterPro" id="IPR000504">
    <property type="entry name" value="RRM_dom"/>
</dbReference>
<dbReference type="SUPFAM" id="SSF54928">
    <property type="entry name" value="RNA-binding domain, RBD"/>
    <property type="match status" value="1"/>
</dbReference>
<dbReference type="PANTHER" id="PTHR10501">
    <property type="entry name" value="U1 SMALL NUCLEAR RIBONUCLEOPROTEIN A/U2 SMALL NUCLEAR RIBONUCLEOPROTEIN B"/>
    <property type="match status" value="1"/>
</dbReference>
<protein>
    <recommendedName>
        <fullName evidence="5">RRM domain-containing protein</fullName>
    </recommendedName>
</protein>
<dbReference type="EMBL" id="LVCJ01000044">
    <property type="protein sequence ID" value="OAL33950.1"/>
    <property type="molecule type" value="Genomic_DNA"/>
</dbReference>
<evidence type="ECO:0000256" key="4">
    <source>
        <dbReference type="SAM" id="MobiDB-lite"/>
    </source>
</evidence>
<name>A0A178CVR1_9EURO</name>
<evidence type="ECO:0000259" key="5">
    <source>
        <dbReference type="PROSITE" id="PS50102"/>
    </source>
</evidence>
<proteinExistence type="predicted"/>
<evidence type="ECO:0000313" key="7">
    <source>
        <dbReference type="Proteomes" id="UP000185904"/>
    </source>
</evidence>
<comment type="caution">
    <text evidence="6">The sequence shown here is derived from an EMBL/GenBank/DDBJ whole genome shotgun (WGS) entry which is preliminary data.</text>
</comment>
<evidence type="ECO:0000256" key="1">
    <source>
        <dbReference type="ARBA" id="ARBA00022553"/>
    </source>
</evidence>
<dbReference type="SMART" id="SM00360">
    <property type="entry name" value="RRM"/>
    <property type="match status" value="1"/>
</dbReference>